<evidence type="ECO:0000256" key="1">
    <source>
        <dbReference type="ARBA" id="ARBA00004459"/>
    </source>
</evidence>
<keyword evidence="5" id="KW-0449">Lipoprotein</keyword>
<sequence>MKKLILPLLCVFALSGCLTTTMQTKATMSQSVFIDPVAKSEQTIFIAMRNTSGQNINLQPKIIALLQSKGYTIVDDPQKANFILQANVLYCDIKQENNAVGAGVVGGMAGVGVGAYNHNSATGAVVGGLAGAALGALAGKLTEDTVFQMQVDINIRQKIKGGTINTNSSASRQASVSDGRRAGLLNSFGGELGNTQGGGRLSDNRTNYNEQIYTGEYSEKQTTLLAEASKLNLNIDEAIPVLEDKIATQISGIF</sequence>
<dbReference type="InterPro" id="IPR008874">
    <property type="entry name" value="TraT_complement-R"/>
</dbReference>
<name>A0A0N1E7H0_9HELI</name>
<feature type="signal peptide" evidence="6">
    <location>
        <begin position="1"/>
        <end position="22"/>
    </location>
</feature>
<dbReference type="EMBL" id="JNOC01000035">
    <property type="protein sequence ID" value="KPH55593.1"/>
    <property type="molecule type" value="Genomic_DNA"/>
</dbReference>
<gene>
    <name evidence="8" type="ORF">HPU229334_07120</name>
    <name evidence="7" type="ORF">HPU229336_02315</name>
    <name evidence="9" type="ORF">NCTC13156_01519</name>
</gene>
<dbReference type="PROSITE" id="PS51257">
    <property type="entry name" value="PROKAR_LIPOPROTEIN"/>
    <property type="match status" value="1"/>
</dbReference>
<evidence type="ECO:0000313" key="7">
    <source>
        <dbReference type="EMBL" id="KPH50425.1"/>
    </source>
</evidence>
<dbReference type="Pfam" id="PF05818">
    <property type="entry name" value="TraT"/>
    <property type="match status" value="1"/>
</dbReference>
<dbReference type="GeneID" id="93195833"/>
<organism evidence="8 11">
    <name type="scientific">Helicobacter pullorum</name>
    <dbReference type="NCBI Taxonomy" id="35818"/>
    <lineage>
        <taxon>Bacteria</taxon>
        <taxon>Pseudomonadati</taxon>
        <taxon>Campylobacterota</taxon>
        <taxon>Epsilonproteobacteria</taxon>
        <taxon>Campylobacterales</taxon>
        <taxon>Helicobacteraceae</taxon>
        <taxon>Helicobacter</taxon>
    </lineage>
</organism>
<evidence type="ECO:0000313" key="11">
    <source>
        <dbReference type="Proteomes" id="UP000037997"/>
    </source>
</evidence>
<evidence type="ECO:0000313" key="10">
    <source>
        <dbReference type="Proteomes" id="UP000037800"/>
    </source>
</evidence>
<dbReference type="RefSeq" id="WP_054198073.1">
    <property type="nucleotide sequence ID" value="NZ_CAJFGW010000008.1"/>
</dbReference>
<dbReference type="EMBL" id="UGJF01000001">
    <property type="protein sequence ID" value="STQ88665.1"/>
    <property type="molecule type" value="Genomic_DNA"/>
</dbReference>
<evidence type="ECO:0000313" key="9">
    <source>
        <dbReference type="EMBL" id="STQ88665.1"/>
    </source>
</evidence>
<evidence type="ECO:0000256" key="5">
    <source>
        <dbReference type="ARBA" id="ARBA00023288"/>
    </source>
</evidence>
<feature type="chain" id="PRO_5042679623" evidence="6">
    <location>
        <begin position="23"/>
        <end position="254"/>
    </location>
</feature>
<dbReference type="EMBL" id="JNUR01000018">
    <property type="protein sequence ID" value="KPH50425.1"/>
    <property type="molecule type" value="Genomic_DNA"/>
</dbReference>
<keyword evidence="2 6" id="KW-0732">Signal</keyword>
<dbReference type="STRING" id="35818.HPU229336_02315"/>
<reference evidence="10 11" key="1">
    <citation type="submission" date="2014-06" db="EMBL/GenBank/DDBJ databases">
        <title>Helicobacter pullorum isolates in fresh chicken meat - phenotypic and genotypic features.</title>
        <authorList>
            <person name="Borges V."/>
            <person name="Santos A."/>
            <person name="Correia C.B."/>
            <person name="Saraiva M."/>
            <person name="Menard A."/>
            <person name="Vieira L."/>
            <person name="Sampaio D.A."/>
            <person name="Gomes J.P."/>
            <person name="Oleastro M."/>
        </authorList>
    </citation>
    <scope>NUCLEOTIDE SEQUENCE [LARGE SCALE GENOMIC DNA]</scope>
    <source>
        <strain evidence="8 11">229334/12</strain>
        <strain evidence="7 10">229336/12</strain>
    </source>
</reference>
<dbReference type="PATRIC" id="fig|35818.10.peg.487"/>
<accession>A0A0N1E7H0</accession>
<evidence type="ECO:0000256" key="2">
    <source>
        <dbReference type="ARBA" id="ARBA00022729"/>
    </source>
</evidence>
<evidence type="ECO:0000256" key="6">
    <source>
        <dbReference type="SAM" id="SignalP"/>
    </source>
</evidence>
<evidence type="ECO:0000256" key="4">
    <source>
        <dbReference type="ARBA" id="ARBA00023139"/>
    </source>
</evidence>
<dbReference type="AlphaFoldDB" id="A0A0N1E7H0"/>
<evidence type="ECO:0000313" key="8">
    <source>
        <dbReference type="EMBL" id="KPH55593.1"/>
    </source>
</evidence>
<evidence type="ECO:0000256" key="3">
    <source>
        <dbReference type="ARBA" id="ARBA00023136"/>
    </source>
</evidence>
<proteinExistence type="predicted"/>
<comment type="subcellular location">
    <subcellularLocation>
        <location evidence="1">Cell outer membrane</location>
        <topology evidence="1">Lipid-anchor</topology>
    </subcellularLocation>
</comment>
<keyword evidence="4" id="KW-0564">Palmitate</keyword>
<dbReference type="GO" id="GO:0009279">
    <property type="term" value="C:cell outer membrane"/>
    <property type="evidence" value="ECO:0007669"/>
    <property type="project" value="UniProtKB-SubCell"/>
</dbReference>
<dbReference type="Proteomes" id="UP000037997">
    <property type="component" value="Unassembled WGS sequence"/>
</dbReference>
<evidence type="ECO:0000313" key="12">
    <source>
        <dbReference type="Proteomes" id="UP000255269"/>
    </source>
</evidence>
<dbReference type="PIRSF" id="PIRSF002859">
    <property type="entry name" value="Lipo_traT"/>
    <property type="match status" value="1"/>
</dbReference>
<dbReference type="Proteomes" id="UP000255269">
    <property type="component" value="Unassembled WGS sequence"/>
</dbReference>
<dbReference type="Proteomes" id="UP000037800">
    <property type="component" value="Unassembled WGS sequence"/>
</dbReference>
<protein>
    <submittedName>
        <fullName evidence="8">Conjugal transfer protein TraT</fullName>
    </submittedName>
    <submittedName>
        <fullName evidence="9">Conjugal transfer surface exclusion protein TraT</fullName>
    </submittedName>
</protein>
<keyword evidence="3" id="KW-0472">Membrane</keyword>
<reference evidence="9 12" key="2">
    <citation type="submission" date="2018-06" db="EMBL/GenBank/DDBJ databases">
        <authorList>
            <consortium name="Pathogen Informatics"/>
            <person name="Doyle S."/>
        </authorList>
    </citation>
    <scope>NUCLEOTIDE SEQUENCE [LARGE SCALE GENOMIC DNA]</scope>
    <source>
        <strain evidence="9 12">NCTC13156</strain>
    </source>
</reference>